<evidence type="ECO:0000256" key="1">
    <source>
        <dbReference type="SAM" id="MobiDB-lite"/>
    </source>
</evidence>
<proteinExistence type="predicted"/>
<evidence type="ECO:0000313" key="3">
    <source>
        <dbReference type="Proteomes" id="UP000830116"/>
    </source>
</evidence>
<reference evidence="2" key="1">
    <citation type="submission" date="2022-03" db="EMBL/GenBank/DDBJ databases">
        <title>Genome Identification and Characterization of new species Bdellovibrio reynosense LBG001 sp. nov. from a Mexico soil sample.</title>
        <authorList>
            <person name="Camilli A."/>
            <person name="Ajao Y."/>
            <person name="Guo X."/>
        </authorList>
    </citation>
    <scope>NUCLEOTIDE SEQUENCE</scope>
    <source>
        <strain evidence="2">LBG001</strain>
    </source>
</reference>
<dbReference type="EMBL" id="CP093442">
    <property type="protein sequence ID" value="UOF00116.1"/>
    <property type="molecule type" value="Genomic_DNA"/>
</dbReference>
<name>A0ABY4C905_9BACT</name>
<keyword evidence="3" id="KW-1185">Reference proteome</keyword>
<feature type="region of interest" description="Disordered" evidence="1">
    <location>
        <begin position="52"/>
        <end position="73"/>
    </location>
</feature>
<organism evidence="2 3">
    <name type="scientific">Bdellovibrio reynosensis</name>
    <dbReference type="NCBI Taxonomy" id="2835041"/>
    <lineage>
        <taxon>Bacteria</taxon>
        <taxon>Pseudomonadati</taxon>
        <taxon>Bdellovibrionota</taxon>
        <taxon>Bdellovibrionia</taxon>
        <taxon>Bdellovibrionales</taxon>
        <taxon>Pseudobdellovibrionaceae</taxon>
        <taxon>Bdellovibrio</taxon>
    </lineage>
</organism>
<dbReference type="RefSeq" id="WP_243535767.1">
    <property type="nucleotide sequence ID" value="NZ_CP093442.1"/>
</dbReference>
<dbReference type="Proteomes" id="UP000830116">
    <property type="component" value="Chromosome"/>
</dbReference>
<protein>
    <recommendedName>
        <fullName evidence="4">Autotransporter domain-containing protein</fullName>
    </recommendedName>
</protein>
<evidence type="ECO:0000313" key="2">
    <source>
        <dbReference type="EMBL" id="UOF00116.1"/>
    </source>
</evidence>
<sequence length="338" mass="37016">MLSNSSYPFFVIHHKKSILGLAVLAFFFSITPLSAKAGIPDVRCQLINQCDSSSRGSSGGDGGAPSTGSKVKINPAAVPTEKGYGIESIFFKSEGDLSFVRGTGRFGAAISPSNSEDTFFGQPGFEYSFQTQDRKTEREKFPNNKITLATAFNLLEKTGSGLNNYSVNLGVMARYNKISYGTTGGGGLNGSLGAFSFGYSVYNDQSAMSYDDGFGGNAYDVVKYQVHTYNLGLFLHSLSLDYSNLKVLVPDYVEPAFATVQTYTATLSTKRAIFTLSQRVEESPTMAYNYETKQMENKSVKIEYFGGVRFGVTKNIMLGALYNYYLLREFSLSTTLYF</sequence>
<accession>A0ABY4C905</accession>
<gene>
    <name evidence="2" type="ORF">MNR06_10425</name>
</gene>
<evidence type="ECO:0008006" key="4">
    <source>
        <dbReference type="Google" id="ProtNLM"/>
    </source>
</evidence>